<proteinExistence type="inferred from homology"/>
<dbReference type="Gene3D" id="3.40.630.10">
    <property type="entry name" value="Zn peptidases"/>
    <property type="match status" value="1"/>
</dbReference>
<dbReference type="PANTHER" id="PTHR10404">
    <property type="entry name" value="N-ACETYLATED-ALPHA-LINKED ACIDIC DIPEPTIDASE"/>
    <property type="match status" value="1"/>
</dbReference>
<dbReference type="Proteomes" id="UP000515873">
    <property type="component" value="Chromosome"/>
</dbReference>
<dbReference type="InterPro" id="IPR046450">
    <property type="entry name" value="PA_dom_sf"/>
</dbReference>
<dbReference type="EMBL" id="CP060412">
    <property type="protein sequence ID" value="QNK02109.1"/>
    <property type="molecule type" value="Genomic_DNA"/>
</dbReference>
<dbReference type="FunFam" id="3.40.630.10:FF:000101">
    <property type="entry name" value="N-acetylated alpha-linked acidic dipeptidase like 1"/>
    <property type="match status" value="1"/>
</dbReference>
<gene>
    <name evidence="6" type="ORF">H8F01_02795</name>
</gene>
<dbReference type="InterPro" id="IPR007365">
    <property type="entry name" value="TFR-like_dimer_dom"/>
</dbReference>
<keyword evidence="2" id="KW-0732">Signal</keyword>
<dbReference type="Pfam" id="PF04253">
    <property type="entry name" value="TFR_dimer"/>
    <property type="match status" value="1"/>
</dbReference>
<evidence type="ECO:0000313" key="6">
    <source>
        <dbReference type="EMBL" id="QNK02109.1"/>
    </source>
</evidence>
<feature type="signal peptide" evidence="2">
    <location>
        <begin position="1"/>
        <end position="23"/>
    </location>
</feature>
<accession>A0A7G8Q5Q1</accession>
<comment type="similarity">
    <text evidence="1">Belongs to the peptidase M28 family. M28B subfamily.</text>
</comment>
<evidence type="ECO:0000256" key="1">
    <source>
        <dbReference type="ARBA" id="ARBA00005634"/>
    </source>
</evidence>
<feature type="domain" description="PA" evidence="3">
    <location>
        <begin position="157"/>
        <end position="242"/>
    </location>
</feature>
<feature type="chain" id="PRO_5028944251" evidence="2">
    <location>
        <begin position="24"/>
        <end position="769"/>
    </location>
</feature>
<dbReference type="AlphaFoldDB" id="A0A7G8Q5Q1"/>
<sequence length="769" mass="83405">MTRLTIRPLLAACLLASMGGALAADDNSHKDAGMLGFSADGATAQQSLEQRFDALLDPADQREWLKQMSSAPNQVGSPHDKANAEFMLAKFKEWGWDAHIETFNVLYPTPKKVALELKGPHPYTAKLHEPAVAGDASSAIKQDVLPPYNVYGGDGDVSAPLVYVNYGMPDDYKDLARRGIDVRGKIVITRYGGGWRGLKPKLAQEHGAVGCLIYSDPRDDGYAEGDTYPKGGWRPEDGVQRGSVADMQQYPGDPLTPGIGSTPDAKRLALKDAKTVLKIPVLPISYADATPLLKSLTGPVAPGGWRGALPITYHIGPSSAPVHLTVLSDWGQKPVYDVIATIKGSTEPDRWIVRGNHHDGWVFGAWDPLAGNVALLAEAKAIGTLYKQGWKPQRTLVYASWDGEEAGLLGSTEWAETHADELRQKAVLYLNSDTNGRGFLEAGGSHSFQHLVNQVAGSVTDPETKGSVLERMRAHVMVEGSSKDAKAETKEFAKLAAAGGDVPIAALGSGSDYSAFLQHVGVASLDIGFNGEDESGGVYHSAYDTFDHYVRFGDPDFQYGVALSKVAGHIVLRTADASVLPMRFGDFSDTLDRYVDQLHKLVEDTRKDTEQQHQLLDKHAYALVSDPTRPILPPERDSDVPDIKLAPLDDAAKKLKKSAQAFDVAYNERASAGFKLSAAQQEQVNALMGQMEHALTRGEGLPGRPWFQHMIYAPGMLTGYGVKTVPGVREAIEARRWDEASQFAQVTAKTLDGYREQLDKITAMLKKPS</sequence>
<feature type="domain" description="Transferrin receptor-like dimerisation" evidence="4">
    <location>
        <begin position="643"/>
        <end position="758"/>
    </location>
</feature>
<dbReference type="CDD" id="cd02121">
    <property type="entry name" value="PA_GCPII_like"/>
    <property type="match status" value="1"/>
</dbReference>
<evidence type="ECO:0000259" key="4">
    <source>
        <dbReference type="Pfam" id="PF04253"/>
    </source>
</evidence>
<dbReference type="Pfam" id="PF02225">
    <property type="entry name" value="PA"/>
    <property type="match status" value="1"/>
</dbReference>
<dbReference type="SUPFAM" id="SSF53187">
    <property type="entry name" value="Zn-dependent exopeptidases"/>
    <property type="match status" value="1"/>
</dbReference>
<dbReference type="SUPFAM" id="SSF47672">
    <property type="entry name" value="Transferrin receptor-like dimerisation domain"/>
    <property type="match status" value="1"/>
</dbReference>
<dbReference type="RefSeq" id="WP_187057566.1">
    <property type="nucleotide sequence ID" value="NZ_CP060412.1"/>
</dbReference>
<dbReference type="PANTHER" id="PTHR10404:SF46">
    <property type="entry name" value="VACUOLAR PROTEIN SORTING-ASSOCIATED PROTEIN 70"/>
    <property type="match status" value="1"/>
</dbReference>
<dbReference type="InterPro" id="IPR007484">
    <property type="entry name" value="Peptidase_M28"/>
</dbReference>
<protein>
    <submittedName>
        <fullName evidence="6">M28 family peptidase</fullName>
    </submittedName>
</protein>
<evidence type="ECO:0000256" key="2">
    <source>
        <dbReference type="SAM" id="SignalP"/>
    </source>
</evidence>
<keyword evidence="7" id="KW-1185">Reference proteome</keyword>
<dbReference type="Gene3D" id="1.20.930.40">
    <property type="entry name" value="Transferrin receptor-like, dimerisation domain"/>
    <property type="match status" value="1"/>
</dbReference>
<reference evidence="6 7" key="1">
    <citation type="submission" date="2020-08" db="EMBL/GenBank/DDBJ databases">
        <title>Dyella sp. G9 isolated from forest soil.</title>
        <authorList>
            <person name="Fu J."/>
            <person name="Qiu L."/>
        </authorList>
    </citation>
    <scope>NUCLEOTIDE SEQUENCE [LARGE SCALE GENOMIC DNA]</scope>
    <source>
        <strain evidence="6 7">G9</strain>
    </source>
</reference>
<dbReference type="KEGG" id="dtl:H8F01_02795"/>
<name>A0A7G8Q5Q1_9GAMM</name>
<evidence type="ECO:0000259" key="5">
    <source>
        <dbReference type="Pfam" id="PF04389"/>
    </source>
</evidence>
<dbReference type="InterPro" id="IPR039373">
    <property type="entry name" value="Peptidase_M28B"/>
</dbReference>
<evidence type="ECO:0000313" key="7">
    <source>
        <dbReference type="Proteomes" id="UP000515873"/>
    </source>
</evidence>
<dbReference type="Pfam" id="PF04389">
    <property type="entry name" value="Peptidase_M28"/>
    <property type="match status" value="1"/>
</dbReference>
<dbReference type="SUPFAM" id="SSF52025">
    <property type="entry name" value="PA domain"/>
    <property type="match status" value="1"/>
</dbReference>
<dbReference type="Gene3D" id="3.50.30.30">
    <property type="match status" value="1"/>
</dbReference>
<evidence type="ECO:0000259" key="3">
    <source>
        <dbReference type="Pfam" id="PF02225"/>
    </source>
</evidence>
<dbReference type="InterPro" id="IPR036757">
    <property type="entry name" value="TFR-like_dimer_dom_sf"/>
</dbReference>
<feature type="domain" description="Peptidase M28" evidence="5">
    <location>
        <begin position="338"/>
        <end position="548"/>
    </location>
</feature>
<organism evidence="6 7">
    <name type="scientific">Dyella telluris</name>
    <dbReference type="NCBI Taxonomy" id="2763498"/>
    <lineage>
        <taxon>Bacteria</taxon>
        <taxon>Pseudomonadati</taxon>
        <taxon>Pseudomonadota</taxon>
        <taxon>Gammaproteobacteria</taxon>
        <taxon>Lysobacterales</taxon>
        <taxon>Rhodanobacteraceae</taxon>
        <taxon>Dyella</taxon>
    </lineage>
</organism>
<dbReference type="InterPro" id="IPR003137">
    <property type="entry name" value="PA_domain"/>
</dbReference>